<keyword evidence="1 2" id="KW-0694">RNA-binding</keyword>
<dbReference type="CDD" id="cd12363">
    <property type="entry name" value="RRM_TRA2"/>
    <property type="match status" value="1"/>
</dbReference>
<dbReference type="GO" id="GO:0003723">
    <property type="term" value="F:RNA binding"/>
    <property type="evidence" value="ECO:0007669"/>
    <property type="project" value="UniProtKB-UniRule"/>
</dbReference>
<evidence type="ECO:0000313" key="5">
    <source>
        <dbReference type="EMBL" id="CAH0555912.1"/>
    </source>
</evidence>
<dbReference type="InterPro" id="IPR035979">
    <property type="entry name" value="RBD_domain_sf"/>
</dbReference>
<keyword evidence="6" id="KW-1185">Reference proteome</keyword>
<dbReference type="Pfam" id="PF00076">
    <property type="entry name" value="RRM_1"/>
    <property type="match status" value="1"/>
</dbReference>
<evidence type="ECO:0000256" key="1">
    <source>
        <dbReference type="ARBA" id="ARBA00022884"/>
    </source>
</evidence>
<evidence type="ECO:0000256" key="2">
    <source>
        <dbReference type="PROSITE-ProRule" id="PRU00176"/>
    </source>
</evidence>
<reference evidence="5" key="1">
    <citation type="submission" date="2021-12" db="EMBL/GenBank/DDBJ databases">
        <authorList>
            <person name="King R."/>
        </authorList>
    </citation>
    <scope>NUCLEOTIDE SEQUENCE</scope>
</reference>
<dbReference type="InterPro" id="IPR000504">
    <property type="entry name" value="RRM_dom"/>
</dbReference>
<name>A0A9P0B5F6_BRAAE</name>
<dbReference type="SMART" id="SM00360">
    <property type="entry name" value="RRM"/>
    <property type="match status" value="1"/>
</dbReference>
<dbReference type="AlphaFoldDB" id="A0A9P0B5F6"/>
<dbReference type="OrthoDB" id="439808at2759"/>
<evidence type="ECO:0000313" key="6">
    <source>
        <dbReference type="Proteomes" id="UP001154078"/>
    </source>
</evidence>
<organism evidence="5 6">
    <name type="scientific">Brassicogethes aeneus</name>
    <name type="common">Rape pollen beetle</name>
    <name type="synonym">Meligethes aeneus</name>
    <dbReference type="NCBI Taxonomy" id="1431903"/>
    <lineage>
        <taxon>Eukaryota</taxon>
        <taxon>Metazoa</taxon>
        <taxon>Ecdysozoa</taxon>
        <taxon>Arthropoda</taxon>
        <taxon>Hexapoda</taxon>
        <taxon>Insecta</taxon>
        <taxon>Pterygota</taxon>
        <taxon>Neoptera</taxon>
        <taxon>Endopterygota</taxon>
        <taxon>Coleoptera</taxon>
        <taxon>Polyphaga</taxon>
        <taxon>Cucujiformia</taxon>
        <taxon>Nitidulidae</taxon>
        <taxon>Meligethinae</taxon>
        <taxon>Brassicogethes</taxon>
    </lineage>
</organism>
<dbReference type="InterPro" id="IPR050441">
    <property type="entry name" value="RBM"/>
</dbReference>
<dbReference type="EMBL" id="OV121135">
    <property type="protein sequence ID" value="CAH0555912.1"/>
    <property type="molecule type" value="Genomic_DNA"/>
</dbReference>
<feature type="region of interest" description="Disordered" evidence="3">
    <location>
        <begin position="1"/>
        <end position="55"/>
    </location>
</feature>
<proteinExistence type="predicted"/>
<sequence>MSDRRARSRSPYEKKASSSKERKHRSYSRSPSGYRTSHRRYSQNGSSSHRDNPKPSRCLGIFGLSHYTTEDELYNILRKFGPIEKVQLVLDVKSGRSRGFSFAYFENVEDAQIAKKECSGMRVDGKTIRVDYSITARAHTPTPGVYMGKSTSYERAYYRGERVPYRGYRYYQRSPSPYYRRTRRYERSTSRSYSPRR</sequence>
<accession>A0A9P0B5F6</accession>
<evidence type="ECO:0000256" key="3">
    <source>
        <dbReference type="SAM" id="MobiDB-lite"/>
    </source>
</evidence>
<evidence type="ECO:0000259" key="4">
    <source>
        <dbReference type="PROSITE" id="PS50102"/>
    </source>
</evidence>
<dbReference type="Proteomes" id="UP001154078">
    <property type="component" value="Chromosome 4"/>
</dbReference>
<dbReference type="PROSITE" id="PS50102">
    <property type="entry name" value="RRM"/>
    <property type="match status" value="1"/>
</dbReference>
<feature type="domain" description="RRM" evidence="4">
    <location>
        <begin position="57"/>
        <end position="135"/>
    </location>
</feature>
<dbReference type="SUPFAM" id="SSF54928">
    <property type="entry name" value="RNA-binding domain, RBD"/>
    <property type="match status" value="1"/>
</dbReference>
<dbReference type="Gene3D" id="3.30.70.330">
    <property type="match status" value="1"/>
</dbReference>
<gene>
    <name evidence="5" type="ORF">MELIAE_LOCUS7162</name>
</gene>
<protein>
    <recommendedName>
        <fullName evidence="4">RRM domain-containing protein</fullName>
    </recommendedName>
</protein>
<dbReference type="InterPro" id="IPR012677">
    <property type="entry name" value="Nucleotide-bd_a/b_plait_sf"/>
</dbReference>
<feature type="compositionally biased region" description="Basic and acidic residues" evidence="3">
    <location>
        <begin position="1"/>
        <end position="20"/>
    </location>
</feature>
<dbReference type="PANTHER" id="PTHR48034">
    <property type="entry name" value="TRANSFORMER-2 SEX-DETERMINING PROTEIN-RELATED"/>
    <property type="match status" value="1"/>
</dbReference>